<accession>A0A6L9S1C4</accession>
<dbReference type="Gene3D" id="3.30.9.10">
    <property type="entry name" value="D-Amino Acid Oxidase, subunit A, domain 2"/>
    <property type="match status" value="1"/>
</dbReference>
<organism evidence="7 8">
    <name type="scientific">Phytoactinopolyspora halotolerans</name>
    <dbReference type="NCBI Taxonomy" id="1981512"/>
    <lineage>
        <taxon>Bacteria</taxon>
        <taxon>Bacillati</taxon>
        <taxon>Actinomycetota</taxon>
        <taxon>Actinomycetes</taxon>
        <taxon>Jiangellales</taxon>
        <taxon>Jiangellaceae</taxon>
        <taxon>Phytoactinopolyspora</taxon>
    </lineage>
</organism>
<keyword evidence="3 7" id="KW-0560">Oxidoreductase</keyword>
<dbReference type="RefSeq" id="WP_163731947.1">
    <property type="nucleotide sequence ID" value="NZ_JAAGOA010000001.1"/>
</dbReference>
<dbReference type="NCBIfam" id="TIGR02352">
    <property type="entry name" value="thiamin_ThiO"/>
    <property type="match status" value="1"/>
</dbReference>
<dbReference type="EC" id="1.4.3.19" evidence="5"/>
<proteinExistence type="predicted"/>
<dbReference type="EMBL" id="JAAGOA010000001">
    <property type="protein sequence ID" value="NED98985.1"/>
    <property type="molecule type" value="Genomic_DNA"/>
</dbReference>
<dbReference type="InterPro" id="IPR006076">
    <property type="entry name" value="FAD-dep_OxRdtase"/>
</dbReference>
<dbReference type="GO" id="GO:0050660">
    <property type="term" value="F:flavin adenine dinucleotide binding"/>
    <property type="evidence" value="ECO:0007669"/>
    <property type="project" value="InterPro"/>
</dbReference>
<dbReference type="SUPFAM" id="SSF51905">
    <property type="entry name" value="FAD/NAD(P)-binding domain"/>
    <property type="match status" value="1"/>
</dbReference>
<comment type="pathway">
    <text evidence="1">Cofactor biosynthesis; thiamine diphosphate biosynthesis.</text>
</comment>
<evidence type="ECO:0000313" key="8">
    <source>
        <dbReference type="Proteomes" id="UP000475214"/>
    </source>
</evidence>
<sequence>MGAQTSVALPPDAFSEHPTDALVIGCGIIGASIAWRLAGRGLTVRCLDPEPGGGATFAAAGMLAAVAESTFGEHDLMRLNVESAGLWPGFAAELESETGHPTGYRRTGTLTAAFDSDDRRQLRRVLALQRQWGLNAVEIDATEARRMEPSLGPRVAGAVWAADDHEADPRAVHAALMAGLSRRDVELVPRRAVALLTEHTERVTGVLDDRGRPHRATTVILAAGWGSKAVASGRLLAATGDGPGDAAVLGPPGLDVPTRPVKGQVVRLDARHEPSFRLHHVLRGIVQSRPVYAVPRENGEIVVGATSEEQPDDRMITAGGLFALLRDARALIPGLDELPVIDTTARARPGSPDNVPLIGDSGVPGLLLATGHYRNGILLAPLTAAAVADRCLHGAFPDTVSPADPARFADTHRSMAAS</sequence>
<dbReference type="InterPro" id="IPR036188">
    <property type="entry name" value="FAD/NAD-bd_sf"/>
</dbReference>
<dbReference type="InterPro" id="IPR012727">
    <property type="entry name" value="Gly_oxidase_ThiO"/>
</dbReference>
<evidence type="ECO:0000256" key="2">
    <source>
        <dbReference type="ARBA" id="ARBA00022977"/>
    </source>
</evidence>
<evidence type="ECO:0000259" key="6">
    <source>
        <dbReference type="Pfam" id="PF01266"/>
    </source>
</evidence>
<dbReference type="SUPFAM" id="SSF54373">
    <property type="entry name" value="FAD-linked reductases, C-terminal domain"/>
    <property type="match status" value="1"/>
</dbReference>
<evidence type="ECO:0000256" key="1">
    <source>
        <dbReference type="ARBA" id="ARBA00004948"/>
    </source>
</evidence>
<keyword evidence="8" id="KW-1185">Reference proteome</keyword>
<gene>
    <name evidence="7" type="primary">thiO</name>
    <name evidence="7" type="ORF">G1H10_02250</name>
</gene>
<dbReference type="GO" id="GO:0009229">
    <property type="term" value="P:thiamine diphosphate biosynthetic process"/>
    <property type="evidence" value="ECO:0007669"/>
    <property type="project" value="UniProtKB-UniPathway"/>
</dbReference>
<comment type="catalytic activity">
    <reaction evidence="4">
        <text>glycine + O2 + H2O = glyoxylate + H2O2 + NH4(+)</text>
        <dbReference type="Rhea" id="RHEA:11532"/>
        <dbReference type="ChEBI" id="CHEBI:15377"/>
        <dbReference type="ChEBI" id="CHEBI:15379"/>
        <dbReference type="ChEBI" id="CHEBI:16240"/>
        <dbReference type="ChEBI" id="CHEBI:28938"/>
        <dbReference type="ChEBI" id="CHEBI:36655"/>
        <dbReference type="ChEBI" id="CHEBI:57305"/>
        <dbReference type="EC" id="1.4.3.19"/>
    </reaction>
</comment>
<protein>
    <recommendedName>
        <fullName evidence="5">glycine oxidase</fullName>
        <ecNumber evidence="5">1.4.3.19</ecNumber>
    </recommendedName>
</protein>
<name>A0A6L9S1C4_9ACTN</name>
<dbReference type="Pfam" id="PF01266">
    <property type="entry name" value="DAO"/>
    <property type="match status" value="1"/>
</dbReference>
<dbReference type="UniPathway" id="UPA00060"/>
<dbReference type="Proteomes" id="UP000475214">
    <property type="component" value="Unassembled WGS sequence"/>
</dbReference>
<dbReference type="PANTHER" id="PTHR13847:SF289">
    <property type="entry name" value="GLYCINE OXIDASE"/>
    <property type="match status" value="1"/>
</dbReference>
<evidence type="ECO:0000256" key="5">
    <source>
        <dbReference type="ARBA" id="ARBA00050018"/>
    </source>
</evidence>
<dbReference type="PANTHER" id="PTHR13847">
    <property type="entry name" value="SARCOSINE DEHYDROGENASE-RELATED"/>
    <property type="match status" value="1"/>
</dbReference>
<feature type="domain" description="FAD dependent oxidoreductase" evidence="6">
    <location>
        <begin position="20"/>
        <end position="390"/>
    </location>
</feature>
<evidence type="ECO:0000313" key="7">
    <source>
        <dbReference type="EMBL" id="NED98985.1"/>
    </source>
</evidence>
<dbReference type="AlphaFoldDB" id="A0A6L9S1C4"/>
<dbReference type="GO" id="GO:0005737">
    <property type="term" value="C:cytoplasm"/>
    <property type="evidence" value="ECO:0007669"/>
    <property type="project" value="TreeGrafter"/>
</dbReference>
<keyword evidence="2" id="KW-0784">Thiamine biosynthesis</keyword>
<dbReference type="GO" id="GO:0009228">
    <property type="term" value="P:thiamine biosynthetic process"/>
    <property type="evidence" value="ECO:0007669"/>
    <property type="project" value="UniProtKB-KW"/>
</dbReference>
<evidence type="ECO:0000256" key="4">
    <source>
        <dbReference type="ARBA" id="ARBA00049872"/>
    </source>
</evidence>
<reference evidence="7 8" key="1">
    <citation type="submission" date="2020-02" db="EMBL/GenBank/DDBJ databases">
        <authorList>
            <person name="Li X.-J."/>
            <person name="Han X.-M."/>
        </authorList>
    </citation>
    <scope>NUCLEOTIDE SEQUENCE [LARGE SCALE GENOMIC DNA]</scope>
    <source>
        <strain evidence="7 8">CCTCC AB 2017055</strain>
    </source>
</reference>
<dbReference type="Gene3D" id="3.50.50.60">
    <property type="entry name" value="FAD/NAD(P)-binding domain"/>
    <property type="match status" value="1"/>
</dbReference>
<comment type="caution">
    <text evidence="7">The sequence shown here is derived from an EMBL/GenBank/DDBJ whole genome shotgun (WGS) entry which is preliminary data.</text>
</comment>
<dbReference type="GO" id="GO:0043799">
    <property type="term" value="F:glycine oxidase activity"/>
    <property type="evidence" value="ECO:0007669"/>
    <property type="project" value="UniProtKB-EC"/>
</dbReference>
<evidence type="ECO:0000256" key="3">
    <source>
        <dbReference type="ARBA" id="ARBA00023002"/>
    </source>
</evidence>